<sequence>MDKSCNVVPPRPSGPDLMLDLLMARGQALPASALLRAGALLGLGETTVRVSLTRLVAQGKIARHGRGSYQAQAQGPSLSRTVDGWRLRESRRTPWQGRWLAVHDAAVPRSDKTRWRHHQLALGLRGFAMLEQGLLVRPDNLAGGLAVQREELHALGLSGSALMFLAQDFDEATLARARALWDVRALQSAHRHWLGVVQASHARLDGMPLPSALRESLLLGRQAIAHLLRDPLLPEELMPSNARQALHQALRTYQDKALELWLRWLQDGRAS</sequence>
<organism evidence="2 3">
    <name type="scientific">Delftia acidovorans</name>
    <name type="common">Pseudomonas acidovorans</name>
    <name type="synonym">Comamonas acidovorans</name>
    <dbReference type="NCBI Taxonomy" id="80866"/>
    <lineage>
        <taxon>Bacteria</taxon>
        <taxon>Pseudomonadati</taxon>
        <taxon>Pseudomonadota</taxon>
        <taxon>Betaproteobacteria</taxon>
        <taxon>Burkholderiales</taxon>
        <taxon>Comamonadaceae</taxon>
        <taxon>Delftia</taxon>
    </lineage>
</organism>
<dbReference type="Pfam" id="PF07848">
    <property type="entry name" value="PaaX"/>
    <property type="match status" value="1"/>
</dbReference>
<dbReference type="Gene3D" id="1.10.10.10">
    <property type="entry name" value="Winged helix-like DNA-binding domain superfamily/Winged helix DNA-binding domain"/>
    <property type="match status" value="1"/>
</dbReference>
<dbReference type="AlphaFoldDB" id="A0A7T2VZZ6"/>
<feature type="domain" description="Transcriptional repressor PaaX-like N-terminal" evidence="1">
    <location>
        <begin position="20"/>
        <end position="67"/>
    </location>
</feature>
<evidence type="ECO:0000313" key="2">
    <source>
        <dbReference type="EMBL" id="QPS09701.1"/>
    </source>
</evidence>
<dbReference type="PANTHER" id="PTHR30319">
    <property type="entry name" value="PHENYLACETIC ACID REGULATOR-RELATED TRANSCRIPTIONAL REPRESSOR"/>
    <property type="match status" value="1"/>
</dbReference>
<dbReference type="GO" id="GO:0006351">
    <property type="term" value="P:DNA-templated transcription"/>
    <property type="evidence" value="ECO:0007669"/>
    <property type="project" value="TreeGrafter"/>
</dbReference>
<dbReference type="Gene3D" id="3.30.70.2650">
    <property type="match status" value="1"/>
</dbReference>
<gene>
    <name evidence="2" type="ORF">I6G66_06705</name>
</gene>
<accession>A0A7T2VZZ6</accession>
<dbReference type="RefSeq" id="WP_197956527.1">
    <property type="nucleotide sequence ID" value="NZ_CP065668.1"/>
</dbReference>
<dbReference type="PANTHER" id="PTHR30319:SF1">
    <property type="entry name" value="TRANSCRIPTIONAL REPRESSOR PAAX"/>
    <property type="match status" value="1"/>
</dbReference>
<dbReference type="Proteomes" id="UP000594778">
    <property type="component" value="Chromosome"/>
</dbReference>
<proteinExistence type="predicted"/>
<dbReference type="InterPro" id="IPR036388">
    <property type="entry name" value="WH-like_DNA-bd_sf"/>
</dbReference>
<name>A0A7T2VZZ6_DELAC</name>
<reference evidence="2 3" key="1">
    <citation type="submission" date="2020-12" db="EMBL/GenBank/DDBJ databases">
        <title>FDA dAtabase for Regulatory Grade micrObial Sequences (FDA-ARGOS): Supporting development and validation of Infectious Disease Dx tests.</title>
        <authorList>
            <person name="Sproer C."/>
            <person name="Gronow S."/>
            <person name="Severitt S."/>
            <person name="Schroder I."/>
            <person name="Tallon L."/>
            <person name="Sadzewicz L."/>
            <person name="Zhao X."/>
            <person name="Boylan J."/>
            <person name="Ott S."/>
            <person name="Bowen H."/>
            <person name="Vavikolanu K."/>
            <person name="Mehta A."/>
            <person name="Aluvathingal J."/>
            <person name="Nadendla S."/>
            <person name="Lowell S."/>
            <person name="Myers T."/>
            <person name="Yan Y."/>
            <person name="Sichtig H."/>
        </authorList>
    </citation>
    <scope>NUCLEOTIDE SEQUENCE [LARGE SCALE GENOMIC DNA]</scope>
    <source>
        <strain evidence="2 3">FDAARGOS_909</strain>
    </source>
</reference>
<dbReference type="EMBL" id="CP065668">
    <property type="protein sequence ID" value="QPS09701.1"/>
    <property type="molecule type" value="Genomic_DNA"/>
</dbReference>
<evidence type="ECO:0000313" key="3">
    <source>
        <dbReference type="Proteomes" id="UP000594778"/>
    </source>
</evidence>
<dbReference type="InterPro" id="IPR012906">
    <property type="entry name" value="PaaX-like_N"/>
</dbReference>
<protein>
    <submittedName>
        <fullName evidence="2">PaaX family transcriptional regulator</fullName>
    </submittedName>
</protein>
<evidence type="ECO:0000259" key="1">
    <source>
        <dbReference type="Pfam" id="PF07848"/>
    </source>
</evidence>